<evidence type="ECO:0000313" key="3">
    <source>
        <dbReference type="Proteomes" id="UP001359886"/>
    </source>
</evidence>
<keyword evidence="1" id="KW-1133">Transmembrane helix</keyword>
<sequence length="158" mass="17378">MNSRDKGHVLTMGEYVKRRNGVPAGAPGGLRNMLERSLGAKSFAVFWQYWNPIFGYALGRYVFAPLKRALPPAVALVITFVVCGAVHDLVTALVRGSPAFLFTPWFFFLGLGVVLARLTRMDLSRLPWGIRASVNLAYVASCLGLALLALLNWGIWIP</sequence>
<dbReference type="RefSeq" id="WP_354696704.1">
    <property type="nucleotide sequence ID" value="NZ_JAZHOG010000013.1"/>
</dbReference>
<feature type="transmembrane region" description="Helical" evidence="1">
    <location>
        <begin position="99"/>
        <end position="116"/>
    </location>
</feature>
<dbReference type="EMBL" id="JAZHOG010000013">
    <property type="protein sequence ID" value="MEJ8569382.1"/>
    <property type="molecule type" value="Genomic_DNA"/>
</dbReference>
<comment type="caution">
    <text evidence="2">The sequence shown here is derived from an EMBL/GenBank/DDBJ whole genome shotgun (WGS) entry which is preliminary data.</text>
</comment>
<proteinExistence type="predicted"/>
<evidence type="ECO:0008006" key="4">
    <source>
        <dbReference type="Google" id="ProtNLM"/>
    </source>
</evidence>
<feature type="transmembrane region" description="Helical" evidence="1">
    <location>
        <begin position="69"/>
        <end position="87"/>
    </location>
</feature>
<keyword evidence="3" id="KW-1185">Reference proteome</keyword>
<reference evidence="2 3" key="1">
    <citation type="submission" date="2024-02" db="EMBL/GenBank/DDBJ databases">
        <title>A novel Wenzhouxiangellaceae bacterium, isolated from coastal sediments.</title>
        <authorList>
            <person name="Du Z.-J."/>
            <person name="Ye Y.-Q."/>
            <person name="Zhang X.-Y."/>
        </authorList>
    </citation>
    <scope>NUCLEOTIDE SEQUENCE [LARGE SCALE GENOMIC DNA]</scope>
    <source>
        <strain evidence="2 3">CH-27</strain>
    </source>
</reference>
<protein>
    <recommendedName>
        <fullName evidence="4">Acyltransferase</fullName>
    </recommendedName>
</protein>
<keyword evidence="1" id="KW-0812">Transmembrane</keyword>
<gene>
    <name evidence="2" type="ORF">V3330_17280</name>
</gene>
<keyword evidence="1" id="KW-0472">Membrane</keyword>
<organism evidence="2 3">
    <name type="scientific">Elongatibacter sediminis</name>
    <dbReference type="NCBI Taxonomy" id="3119006"/>
    <lineage>
        <taxon>Bacteria</taxon>
        <taxon>Pseudomonadati</taxon>
        <taxon>Pseudomonadota</taxon>
        <taxon>Gammaproteobacteria</taxon>
        <taxon>Chromatiales</taxon>
        <taxon>Wenzhouxiangellaceae</taxon>
        <taxon>Elongatibacter</taxon>
    </lineage>
</organism>
<dbReference type="AlphaFoldDB" id="A0AAW9R8Y1"/>
<evidence type="ECO:0000313" key="2">
    <source>
        <dbReference type="EMBL" id="MEJ8569382.1"/>
    </source>
</evidence>
<accession>A0AAW9R8Y1</accession>
<feature type="transmembrane region" description="Helical" evidence="1">
    <location>
        <begin position="136"/>
        <end position="156"/>
    </location>
</feature>
<dbReference type="Proteomes" id="UP001359886">
    <property type="component" value="Unassembled WGS sequence"/>
</dbReference>
<name>A0AAW9R8Y1_9GAMM</name>
<evidence type="ECO:0000256" key="1">
    <source>
        <dbReference type="SAM" id="Phobius"/>
    </source>
</evidence>